<organism evidence="2 3">
    <name type="scientific">Leucosporidium creatinivorum</name>
    <dbReference type="NCBI Taxonomy" id="106004"/>
    <lineage>
        <taxon>Eukaryota</taxon>
        <taxon>Fungi</taxon>
        <taxon>Dikarya</taxon>
        <taxon>Basidiomycota</taxon>
        <taxon>Pucciniomycotina</taxon>
        <taxon>Microbotryomycetes</taxon>
        <taxon>Leucosporidiales</taxon>
        <taxon>Leucosporidium</taxon>
    </lineage>
</organism>
<reference evidence="2 3" key="1">
    <citation type="submission" date="2016-07" db="EMBL/GenBank/DDBJ databases">
        <title>Pervasive Adenine N6-methylation of Active Genes in Fungi.</title>
        <authorList>
            <consortium name="DOE Joint Genome Institute"/>
            <person name="Mondo S.J."/>
            <person name="Dannebaum R.O."/>
            <person name="Kuo R.C."/>
            <person name="Labutti K."/>
            <person name="Haridas S."/>
            <person name="Kuo A."/>
            <person name="Salamov A."/>
            <person name="Ahrendt S.R."/>
            <person name="Lipzen A."/>
            <person name="Sullivan W."/>
            <person name="Andreopoulos W.B."/>
            <person name="Clum A."/>
            <person name="Lindquist E."/>
            <person name="Daum C."/>
            <person name="Ramamoorthy G.K."/>
            <person name="Gryganskyi A."/>
            <person name="Culley D."/>
            <person name="Magnuson J.K."/>
            <person name="James T.Y."/>
            <person name="O'Malley M.A."/>
            <person name="Stajich J.E."/>
            <person name="Spatafora J.W."/>
            <person name="Visel A."/>
            <person name="Grigoriev I.V."/>
        </authorList>
    </citation>
    <scope>NUCLEOTIDE SEQUENCE [LARGE SCALE GENOMIC DNA]</scope>
    <source>
        <strain evidence="2 3">62-1032</strain>
    </source>
</reference>
<evidence type="ECO:0000256" key="1">
    <source>
        <dbReference type="SAM" id="MobiDB-lite"/>
    </source>
</evidence>
<feature type="region of interest" description="Disordered" evidence="1">
    <location>
        <begin position="75"/>
        <end position="110"/>
    </location>
</feature>
<feature type="compositionally biased region" description="Basic and acidic residues" evidence="1">
    <location>
        <begin position="173"/>
        <end position="187"/>
    </location>
</feature>
<proteinExistence type="predicted"/>
<gene>
    <name evidence="2" type="ORF">BCR35DRAFT_27599</name>
</gene>
<dbReference type="AlphaFoldDB" id="A0A1Y2CM40"/>
<evidence type="ECO:0000313" key="3">
    <source>
        <dbReference type="Proteomes" id="UP000193467"/>
    </source>
</evidence>
<dbReference type="InParanoid" id="A0A1Y2CM40"/>
<sequence>MRTIAKLRAPKPCSFLDRFSVQQPRLQDERNKWKPKPIKIVNLEQRTPSFRTKGIAELPLSSFGSPARLLRHHTRPIYPLPSPSFQPSPPAQPIRQPTHPAPAPAPSLARSRKLPPVAANSPYLHPNTSPHLPHAISLTVCSPVVMGRSSGGPVVMFTLGRERRARGGGGEGGEARGERVREGEGTRGRRVSAADLYSTLRPGKLVV</sequence>
<feature type="region of interest" description="Disordered" evidence="1">
    <location>
        <begin position="163"/>
        <end position="190"/>
    </location>
</feature>
<name>A0A1Y2CM40_9BASI</name>
<protein>
    <submittedName>
        <fullName evidence="2">Uncharacterized protein</fullName>
    </submittedName>
</protein>
<dbReference type="EMBL" id="MCGR01000115">
    <property type="protein sequence ID" value="ORY48017.1"/>
    <property type="molecule type" value="Genomic_DNA"/>
</dbReference>
<comment type="caution">
    <text evidence="2">The sequence shown here is derived from an EMBL/GenBank/DDBJ whole genome shotgun (WGS) entry which is preliminary data.</text>
</comment>
<evidence type="ECO:0000313" key="2">
    <source>
        <dbReference type="EMBL" id="ORY48017.1"/>
    </source>
</evidence>
<dbReference type="Proteomes" id="UP000193467">
    <property type="component" value="Unassembled WGS sequence"/>
</dbReference>
<accession>A0A1Y2CM40</accession>
<feature type="compositionally biased region" description="Pro residues" evidence="1">
    <location>
        <begin position="78"/>
        <end position="92"/>
    </location>
</feature>
<keyword evidence="3" id="KW-1185">Reference proteome</keyword>